<dbReference type="Proteomes" id="UP001275084">
    <property type="component" value="Unassembled WGS sequence"/>
</dbReference>
<evidence type="ECO:0000256" key="1">
    <source>
        <dbReference type="SAM" id="Phobius"/>
    </source>
</evidence>
<keyword evidence="1" id="KW-0472">Membrane</keyword>
<keyword evidence="3" id="KW-1185">Reference proteome</keyword>
<protein>
    <recommendedName>
        <fullName evidence="4">Transmembrane protein</fullName>
    </recommendedName>
</protein>
<gene>
    <name evidence="2" type="ORF">B0T25DRAFT_629526</name>
</gene>
<keyword evidence="1" id="KW-1133">Transmembrane helix</keyword>
<reference evidence="2" key="2">
    <citation type="submission" date="2023-06" db="EMBL/GenBank/DDBJ databases">
        <authorList>
            <consortium name="Lawrence Berkeley National Laboratory"/>
            <person name="Haridas S."/>
            <person name="Hensen N."/>
            <person name="Bonometti L."/>
            <person name="Westerberg I."/>
            <person name="Brannstrom I.O."/>
            <person name="Guillou S."/>
            <person name="Cros-Aarteil S."/>
            <person name="Calhoun S."/>
            <person name="Kuo A."/>
            <person name="Mondo S."/>
            <person name="Pangilinan J."/>
            <person name="Riley R."/>
            <person name="Labutti K."/>
            <person name="Andreopoulos B."/>
            <person name="Lipzen A."/>
            <person name="Chen C."/>
            <person name="Yanf M."/>
            <person name="Daum C."/>
            <person name="Ng V."/>
            <person name="Clum A."/>
            <person name="Steindorff A."/>
            <person name="Ohm R."/>
            <person name="Martin F."/>
            <person name="Silar P."/>
            <person name="Natvig D."/>
            <person name="Lalanne C."/>
            <person name="Gautier V."/>
            <person name="Ament-Velasquez S.L."/>
            <person name="Kruys A."/>
            <person name="Hutchinson M.I."/>
            <person name="Powell A.J."/>
            <person name="Barry K."/>
            <person name="Miller A.N."/>
            <person name="Grigoriev I.V."/>
            <person name="Debuchy R."/>
            <person name="Gladieux P."/>
            <person name="Thoren M.H."/>
            <person name="Johannesson H."/>
        </authorList>
    </citation>
    <scope>NUCLEOTIDE SEQUENCE</scope>
    <source>
        <strain evidence="2">CBS 955.72</strain>
    </source>
</reference>
<evidence type="ECO:0008006" key="4">
    <source>
        <dbReference type="Google" id="ProtNLM"/>
    </source>
</evidence>
<dbReference type="AlphaFoldDB" id="A0AAJ0HSF2"/>
<keyword evidence="1" id="KW-0812">Transmembrane</keyword>
<sequence>MKQKNLPPPPYQEMAETIKLVDLEAGRQQTVVAIERQPVAQPTMAYGINSRGVQARFTTQSIPFVKFGECKGGECKGGECQGGGCECCCCQGCDINWGTILVFWAICATILLAFWLLSPQKA</sequence>
<name>A0AAJ0HSF2_9PEZI</name>
<reference evidence="2" key="1">
    <citation type="journal article" date="2023" name="Mol. Phylogenet. Evol.">
        <title>Genome-scale phylogeny and comparative genomics of the fungal order Sordariales.</title>
        <authorList>
            <person name="Hensen N."/>
            <person name="Bonometti L."/>
            <person name="Westerberg I."/>
            <person name="Brannstrom I.O."/>
            <person name="Guillou S."/>
            <person name="Cros-Aarteil S."/>
            <person name="Calhoun S."/>
            <person name="Haridas S."/>
            <person name="Kuo A."/>
            <person name="Mondo S."/>
            <person name="Pangilinan J."/>
            <person name="Riley R."/>
            <person name="LaButti K."/>
            <person name="Andreopoulos B."/>
            <person name="Lipzen A."/>
            <person name="Chen C."/>
            <person name="Yan M."/>
            <person name="Daum C."/>
            <person name="Ng V."/>
            <person name="Clum A."/>
            <person name="Steindorff A."/>
            <person name="Ohm R.A."/>
            <person name="Martin F."/>
            <person name="Silar P."/>
            <person name="Natvig D.O."/>
            <person name="Lalanne C."/>
            <person name="Gautier V."/>
            <person name="Ament-Velasquez S.L."/>
            <person name="Kruys A."/>
            <person name="Hutchinson M.I."/>
            <person name="Powell A.J."/>
            <person name="Barry K."/>
            <person name="Miller A.N."/>
            <person name="Grigoriev I.V."/>
            <person name="Debuchy R."/>
            <person name="Gladieux P."/>
            <person name="Hiltunen Thoren M."/>
            <person name="Johannesson H."/>
        </authorList>
    </citation>
    <scope>NUCLEOTIDE SEQUENCE</scope>
    <source>
        <strain evidence="2">CBS 955.72</strain>
    </source>
</reference>
<accession>A0AAJ0HSF2</accession>
<dbReference type="EMBL" id="JAUIQD010000002">
    <property type="protein sequence ID" value="KAK3360422.1"/>
    <property type="molecule type" value="Genomic_DNA"/>
</dbReference>
<comment type="caution">
    <text evidence="2">The sequence shown here is derived from an EMBL/GenBank/DDBJ whole genome shotgun (WGS) entry which is preliminary data.</text>
</comment>
<feature type="transmembrane region" description="Helical" evidence="1">
    <location>
        <begin position="95"/>
        <end position="117"/>
    </location>
</feature>
<evidence type="ECO:0000313" key="3">
    <source>
        <dbReference type="Proteomes" id="UP001275084"/>
    </source>
</evidence>
<proteinExistence type="predicted"/>
<organism evidence="2 3">
    <name type="scientific">Lasiosphaeria hispida</name>
    <dbReference type="NCBI Taxonomy" id="260671"/>
    <lineage>
        <taxon>Eukaryota</taxon>
        <taxon>Fungi</taxon>
        <taxon>Dikarya</taxon>
        <taxon>Ascomycota</taxon>
        <taxon>Pezizomycotina</taxon>
        <taxon>Sordariomycetes</taxon>
        <taxon>Sordariomycetidae</taxon>
        <taxon>Sordariales</taxon>
        <taxon>Lasiosphaeriaceae</taxon>
        <taxon>Lasiosphaeria</taxon>
    </lineage>
</organism>
<evidence type="ECO:0000313" key="2">
    <source>
        <dbReference type="EMBL" id="KAK3360422.1"/>
    </source>
</evidence>